<dbReference type="SMART" id="SM00342">
    <property type="entry name" value="HTH_ARAC"/>
    <property type="match status" value="1"/>
</dbReference>
<keyword evidence="3" id="KW-0804">Transcription</keyword>
<sequence>MQVQLTDADVQRLALVRETILKNLRYHYTIPCLAQTAGINEFKLKTGFKALYGQPVFDFLTEHRMKMAMELMESNNYSIGEIAHRCGYNHPTNFCAAFRRRYHIRPSDYRKSIPEGVRSAV</sequence>
<dbReference type="EMBL" id="CP032157">
    <property type="protein sequence ID" value="AXY74746.1"/>
    <property type="molecule type" value="Genomic_DNA"/>
</dbReference>
<dbReference type="GO" id="GO:0043565">
    <property type="term" value="F:sequence-specific DNA binding"/>
    <property type="evidence" value="ECO:0007669"/>
    <property type="project" value="InterPro"/>
</dbReference>
<dbReference type="OrthoDB" id="1451418at2"/>
<dbReference type="InterPro" id="IPR053142">
    <property type="entry name" value="PchR_regulatory_protein"/>
</dbReference>
<organism evidence="5 6">
    <name type="scientific">Paraflavitalea soli</name>
    <dbReference type="NCBI Taxonomy" id="2315862"/>
    <lineage>
        <taxon>Bacteria</taxon>
        <taxon>Pseudomonadati</taxon>
        <taxon>Bacteroidota</taxon>
        <taxon>Chitinophagia</taxon>
        <taxon>Chitinophagales</taxon>
        <taxon>Chitinophagaceae</taxon>
        <taxon>Paraflavitalea</taxon>
    </lineage>
</organism>
<dbReference type="PANTHER" id="PTHR47893:SF1">
    <property type="entry name" value="REGULATORY PROTEIN PCHR"/>
    <property type="match status" value="1"/>
</dbReference>
<dbReference type="Pfam" id="PF12833">
    <property type="entry name" value="HTH_18"/>
    <property type="match status" value="1"/>
</dbReference>
<dbReference type="Gene3D" id="1.10.10.60">
    <property type="entry name" value="Homeodomain-like"/>
    <property type="match status" value="1"/>
</dbReference>
<dbReference type="InterPro" id="IPR020449">
    <property type="entry name" value="Tscrpt_reg_AraC-type_HTH"/>
</dbReference>
<gene>
    <name evidence="5" type="ORF">D3H65_12470</name>
</gene>
<feature type="domain" description="HTH araC/xylS-type" evidence="4">
    <location>
        <begin position="14"/>
        <end position="112"/>
    </location>
</feature>
<evidence type="ECO:0000313" key="5">
    <source>
        <dbReference type="EMBL" id="AXY74746.1"/>
    </source>
</evidence>
<dbReference type="PANTHER" id="PTHR47893">
    <property type="entry name" value="REGULATORY PROTEIN PCHR"/>
    <property type="match status" value="1"/>
</dbReference>
<dbReference type="InterPro" id="IPR018060">
    <property type="entry name" value="HTH_AraC"/>
</dbReference>
<dbReference type="GO" id="GO:0003700">
    <property type="term" value="F:DNA-binding transcription factor activity"/>
    <property type="evidence" value="ECO:0007669"/>
    <property type="project" value="InterPro"/>
</dbReference>
<name>A0A3B7MP40_9BACT</name>
<dbReference type="KEGG" id="pseg:D3H65_12470"/>
<evidence type="ECO:0000256" key="2">
    <source>
        <dbReference type="ARBA" id="ARBA00023125"/>
    </source>
</evidence>
<reference evidence="5 6" key="1">
    <citation type="submission" date="2018-09" db="EMBL/GenBank/DDBJ databases">
        <title>Genome sequencing of strain 6GH32-13.</title>
        <authorList>
            <person name="Weon H.-Y."/>
            <person name="Heo J."/>
            <person name="Kwon S.-W."/>
        </authorList>
    </citation>
    <scope>NUCLEOTIDE SEQUENCE [LARGE SCALE GENOMIC DNA]</scope>
    <source>
        <strain evidence="5 6">5GH32-13</strain>
    </source>
</reference>
<dbReference type="SUPFAM" id="SSF46689">
    <property type="entry name" value="Homeodomain-like"/>
    <property type="match status" value="1"/>
</dbReference>
<keyword evidence="2" id="KW-0238">DNA-binding</keyword>
<accession>A0A3B7MP40</accession>
<keyword evidence="1" id="KW-0805">Transcription regulation</keyword>
<dbReference type="RefSeq" id="WP_119050629.1">
    <property type="nucleotide sequence ID" value="NZ_CP032157.1"/>
</dbReference>
<protein>
    <submittedName>
        <fullName evidence="5">AraC family transcriptional regulator</fullName>
    </submittedName>
</protein>
<dbReference type="AlphaFoldDB" id="A0A3B7MP40"/>
<dbReference type="PROSITE" id="PS01124">
    <property type="entry name" value="HTH_ARAC_FAMILY_2"/>
    <property type="match status" value="1"/>
</dbReference>
<keyword evidence="6" id="KW-1185">Reference proteome</keyword>
<dbReference type="PRINTS" id="PR00032">
    <property type="entry name" value="HTHARAC"/>
</dbReference>
<evidence type="ECO:0000256" key="1">
    <source>
        <dbReference type="ARBA" id="ARBA00023015"/>
    </source>
</evidence>
<evidence type="ECO:0000313" key="6">
    <source>
        <dbReference type="Proteomes" id="UP000263900"/>
    </source>
</evidence>
<proteinExistence type="predicted"/>
<evidence type="ECO:0000256" key="3">
    <source>
        <dbReference type="ARBA" id="ARBA00023163"/>
    </source>
</evidence>
<evidence type="ECO:0000259" key="4">
    <source>
        <dbReference type="PROSITE" id="PS01124"/>
    </source>
</evidence>
<dbReference type="InterPro" id="IPR009057">
    <property type="entry name" value="Homeodomain-like_sf"/>
</dbReference>
<dbReference type="Proteomes" id="UP000263900">
    <property type="component" value="Chromosome"/>
</dbReference>